<accession>A0A381ZA87</accession>
<proteinExistence type="predicted"/>
<dbReference type="EMBL" id="UINC01020524">
    <property type="protein sequence ID" value="SVA86109.1"/>
    <property type="molecule type" value="Genomic_DNA"/>
</dbReference>
<evidence type="ECO:0000313" key="1">
    <source>
        <dbReference type="EMBL" id="SVA86109.1"/>
    </source>
</evidence>
<gene>
    <name evidence="1" type="ORF">METZ01_LOCUS138963</name>
</gene>
<name>A0A381ZA87_9ZZZZ</name>
<reference evidence="1" key="1">
    <citation type="submission" date="2018-05" db="EMBL/GenBank/DDBJ databases">
        <authorList>
            <person name="Lanie J.A."/>
            <person name="Ng W.-L."/>
            <person name="Kazmierczak K.M."/>
            <person name="Andrzejewski T.M."/>
            <person name="Davidsen T.M."/>
            <person name="Wayne K.J."/>
            <person name="Tettelin H."/>
            <person name="Glass J.I."/>
            <person name="Rusch D."/>
            <person name="Podicherti R."/>
            <person name="Tsui H.-C.T."/>
            <person name="Winkler M.E."/>
        </authorList>
    </citation>
    <scope>NUCLEOTIDE SEQUENCE</scope>
</reference>
<dbReference type="Pfam" id="PF01177">
    <property type="entry name" value="Asp_Glu_race"/>
    <property type="match status" value="1"/>
</dbReference>
<dbReference type="InterPro" id="IPR015942">
    <property type="entry name" value="Asp/Glu/hydantoin_racemase"/>
</dbReference>
<dbReference type="AlphaFoldDB" id="A0A381ZA87"/>
<evidence type="ECO:0008006" key="2">
    <source>
        <dbReference type="Google" id="ProtNLM"/>
    </source>
</evidence>
<dbReference type="GO" id="GO:0047661">
    <property type="term" value="F:amino-acid racemase activity"/>
    <property type="evidence" value="ECO:0007669"/>
    <property type="project" value="InterPro"/>
</dbReference>
<dbReference type="NCBIfam" id="NF005679">
    <property type="entry name" value="PRK07475.1"/>
    <property type="match status" value="1"/>
</dbReference>
<sequence length="253" mass="27242">MTTGSASTTVFQGGKNVYGAAVGILMLETRFPRVDGDIGNAGTWPFPVMHRIVPGASPDRVVRLRAEGLLDDFISAGKDLIRHGADGISTNCGFLALFQDELSAALAVPVATSSLMQVPFVERLLPPGKRVGIITISAASLTAEHLKGAGVAPETPIVGTESGRHFSRAILNDEAELDIETSRLDLLDAGNSLLTQHEDIGAIVLECTNMVPYAADLRRKFGLPVYSIYTLLTWFQSGLLPRRFRPELDDTRL</sequence>
<organism evidence="1">
    <name type="scientific">marine metagenome</name>
    <dbReference type="NCBI Taxonomy" id="408172"/>
    <lineage>
        <taxon>unclassified sequences</taxon>
        <taxon>metagenomes</taxon>
        <taxon>ecological metagenomes</taxon>
    </lineage>
</organism>
<protein>
    <recommendedName>
        <fullName evidence="2">Aspartate/glutamate racemase family protein</fullName>
    </recommendedName>
</protein>